<dbReference type="EMBL" id="GBHO01013919">
    <property type="protein sequence ID" value="JAG29685.1"/>
    <property type="molecule type" value="Transcribed_RNA"/>
</dbReference>
<feature type="non-terminal residue" evidence="2">
    <location>
        <position position="118"/>
    </location>
</feature>
<sequence length="118" mass="13863">TPRTFIAETRQLAHEVDPQMTAQELTRIIQMGLSEEYTILIAGHDKSTVENIEQATQNAEMSLQYLRMRNENPNINDEVKKLQKQINQLTMEKRQINSNYRGRGNTRNFHRGTIYRSR</sequence>
<evidence type="ECO:0000313" key="2">
    <source>
        <dbReference type="EMBL" id="JAG29685.1"/>
    </source>
</evidence>
<evidence type="ECO:0000256" key="1">
    <source>
        <dbReference type="SAM" id="MobiDB-lite"/>
    </source>
</evidence>
<protein>
    <submittedName>
        <fullName evidence="2">Ribosome-recycling factor</fullName>
    </submittedName>
</protein>
<gene>
    <name evidence="2" type="primary">frr_8</name>
    <name evidence="2" type="ORF">CM83_67549</name>
</gene>
<dbReference type="AlphaFoldDB" id="A0A0A9YJK5"/>
<organism evidence="2">
    <name type="scientific">Lygus hesperus</name>
    <name type="common">Western plant bug</name>
    <dbReference type="NCBI Taxonomy" id="30085"/>
    <lineage>
        <taxon>Eukaryota</taxon>
        <taxon>Metazoa</taxon>
        <taxon>Ecdysozoa</taxon>
        <taxon>Arthropoda</taxon>
        <taxon>Hexapoda</taxon>
        <taxon>Insecta</taxon>
        <taxon>Pterygota</taxon>
        <taxon>Neoptera</taxon>
        <taxon>Paraneoptera</taxon>
        <taxon>Hemiptera</taxon>
        <taxon>Heteroptera</taxon>
        <taxon>Panheteroptera</taxon>
        <taxon>Cimicomorpha</taxon>
        <taxon>Miridae</taxon>
        <taxon>Mirini</taxon>
        <taxon>Lygus</taxon>
    </lineage>
</organism>
<reference evidence="2" key="1">
    <citation type="journal article" date="2014" name="PLoS ONE">
        <title>Transcriptome-Based Identification of ABC Transporters in the Western Tarnished Plant Bug Lygus hesperus.</title>
        <authorList>
            <person name="Hull J.J."/>
            <person name="Chaney K."/>
            <person name="Geib S.M."/>
            <person name="Fabrick J.A."/>
            <person name="Brent C.S."/>
            <person name="Walsh D."/>
            <person name="Lavine L.C."/>
        </authorList>
    </citation>
    <scope>NUCLEOTIDE SEQUENCE</scope>
</reference>
<feature type="region of interest" description="Disordered" evidence="1">
    <location>
        <begin position="94"/>
        <end position="118"/>
    </location>
</feature>
<accession>A0A0A9YJK5</accession>
<name>A0A0A9YJK5_LYGHE</name>
<feature type="non-terminal residue" evidence="2">
    <location>
        <position position="1"/>
    </location>
</feature>
<reference evidence="2" key="2">
    <citation type="submission" date="2014-07" db="EMBL/GenBank/DDBJ databases">
        <authorList>
            <person name="Hull J."/>
        </authorList>
    </citation>
    <scope>NUCLEOTIDE SEQUENCE</scope>
</reference>
<proteinExistence type="predicted"/>